<feature type="region of interest" description="Disordered" evidence="4">
    <location>
        <begin position="405"/>
        <end position="446"/>
    </location>
</feature>
<evidence type="ECO:0000313" key="7">
    <source>
        <dbReference type="Ensembl" id="ENSDCDP00010011966.1"/>
    </source>
</evidence>
<dbReference type="PROSITE" id="PS50217">
    <property type="entry name" value="BZIP"/>
    <property type="match status" value="1"/>
</dbReference>
<accession>A0AAY4AX15</accession>
<feature type="compositionally biased region" description="Polar residues" evidence="4">
    <location>
        <begin position="413"/>
        <end position="434"/>
    </location>
</feature>
<protein>
    <submittedName>
        <fullName evidence="7">Uncharacterized protein</fullName>
    </submittedName>
</protein>
<dbReference type="GO" id="GO:0000978">
    <property type="term" value="F:RNA polymerase II cis-regulatory region sequence-specific DNA binding"/>
    <property type="evidence" value="ECO:0007669"/>
    <property type="project" value="TreeGrafter"/>
</dbReference>
<dbReference type="InterPro" id="IPR008917">
    <property type="entry name" value="TF_DNA-bd_sf"/>
</dbReference>
<dbReference type="Proteomes" id="UP000694580">
    <property type="component" value="Chromosome 13"/>
</dbReference>
<dbReference type="InterPro" id="IPR004827">
    <property type="entry name" value="bZIP"/>
</dbReference>
<dbReference type="Ensembl" id="ENSDCDT00010012546.1">
    <property type="protein sequence ID" value="ENSDCDP00010011966.1"/>
    <property type="gene ID" value="ENSDCDG00010005340.1"/>
</dbReference>
<evidence type="ECO:0000256" key="4">
    <source>
        <dbReference type="SAM" id="MobiDB-lite"/>
    </source>
</evidence>
<evidence type="ECO:0000256" key="3">
    <source>
        <dbReference type="ARBA" id="ARBA00023163"/>
    </source>
</evidence>
<feature type="region of interest" description="Disordered" evidence="4">
    <location>
        <begin position="144"/>
        <end position="193"/>
    </location>
</feature>
<dbReference type="Pfam" id="PF00651">
    <property type="entry name" value="BTB"/>
    <property type="match status" value="1"/>
</dbReference>
<gene>
    <name evidence="7" type="primary">LOC114802275</name>
</gene>
<feature type="region of interest" description="Disordered" evidence="4">
    <location>
        <begin position="574"/>
        <end position="594"/>
    </location>
</feature>
<dbReference type="Gene3D" id="1.10.880.10">
    <property type="entry name" value="Transcription factor, Skn-1-like, DNA-binding domain"/>
    <property type="match status" value="1"/>
</dbReference>
<reference evidence="7 8" key="1">
    <citation type="submission" date="2020-06" db="EMBL/GenBank/DDBJ databases">
        <authorList>
            <consortium name="Wellcome Sanger Institute Data Sharing"/>
        </authorList>
    </citation>
    <scope>NUCLEOTIDE SEQUENCE [LARGE SCALE GENOMIC DNA]</scope>
</reference>
<dbReference type="PROSITE" id="PS00036">
    <property type="entry name" value="BZIP_BASIC"/>
    <property type="match status" value="1"/>
</dbReference>
<evidence type="ECO:0000313" key="8">
    <source>
        <dbReference type="Proteomes" id="UP000694580"/>
    </source>
</evidence>
<dbReference type="PANTHER" id="PTHR46105:SF23">
    <property type="entry name" value="TRANSCRIPTION REGULATOR PROTEIN BACH1"/>
    <property type="match status" value="1"/>
</dbReference>
<dbReference type="SUPFAM" id="SSF54695">
    <property type="entry name" value="POZ domain"/>
    <property type="match status" value="1"/>
</dbReference>
<keyword evidence="3" id="KW-0804">Transcription</keyword>
<feature type="compositionally biased region" description="Polar residues" evidence="4">
    <location>
        <begin position="159"/>
        <end position="179"/>
    </location>
</feature>
<evidence type="ECO:0000259" key="5">
    <source>
        <dbReference type="PROSITE" id="PS50097"/>
    </source>
</evidence>
<evidence type="ECO:0000256" key="2">
    <source>
        <dbReference type="ARBA" id="ARBA00023125"/>
    </source>
</evidence>
<feature type="region of interest" description="Disordered" evidence="4">
    <location>
        <begin position="355"/>
        <end position="375"/>
    </location>
</feature>
<dbReference type="InterPro" id="IPR050457">
    <property type="entry name" value="ZnFinger_BTB_dom_contain"/>
</dbReference>
<keyword evidence="8" id="KW-1185">Reference proteome</keyword>
<dbReference type="SMART" id="SM00225">
    <property type="entry name" value="BTB"/>
    <property type="match status" value="1"/>
</dbReference>
<dbReference type="SMART" id="SM00338">
    <property type="entry name" value="BRLZ"/>
    <property type="match status" value="1"/>
</dbReference>
<keyword evidence="2" id="KW-0238">DNA-binding</keyword>
<sequence>MPGTMSVDGHQTSVFTFQSAVHCCHVLRSLDEQRKEDVLCDVTIVVENRSFRAHCSVLASCCDYFHSRFLNNASQNLVLTLPHQVTVEGFEPLLDFTYTAKLLFTEDNVVAVRRCAQFLGFHNLDQACFQFLSPKLSSHDAAVQLDRKDGSSEVPPGENATSGCGSRQLENWDTGSAAPQPTPPPVLEKNLSLDFSPPCPASPPFPAAPGQEQLCLQSCGPELQPSSTATGSGGLCPFLSMPSPGEEPANLNISEGVALEMVDECQIRDKVEVCPLSDQDPLPGDLSLADQATECSTLCPLRTSATPETPDKGALIFESSENTPSTLTPMETSRGRSSVEREVAEHLAKGFWPDLCTSLSEPQDPEDPPSSESVGTVDFHWLKHLDLSAATSECPFLRDLGSDETPAVEDCSSAAQSEKSPCPSPINSADYSNSDTEEDASATQERAREVALPFPVKQISTMSRSAFQQILRQQQLTQEQLEFVHDVRRRSKNRVAAQRCRKRKLDCIHKLECDIKKLRGQKDKLHQEQLQLKVSLDATLQSLFSLCQSVCSEGSPPAEQLLAQYLSPDRPSSVLLTPMSSPSLTSQDTLTSKQQVVGEAVPPCLKPDLVGPETPSSTA</sequence>
<dbReference type="GeneTree" id="ENSGT00940000158923"/>
<dbReference type="SUPFAM" id="SSF47454">
    <property type="entry name" value="A DNA-binding domain in eukaryotic transcription factors"/>
    <property type="match status" value="1"/>
</dbReference>
<dbReference type="InterPro" id="IPR000210">
    <property type="entry name" value="BTB/POZ_dom"/>
</dbReference>
<dbReference type="PANTHER" id="PTHR46105">
    <property type="entry name" value="AGAP004733-PA"/>
    <property type="match status" value="1"/>
</dbReference>
<reference evidence="7" key="3">
    <citation type="submission" date="2025-09" db="UniProtKB">
        <authorList>
            <consortium name="Ensembl"/>
        </authorList>
    </citation>
    <scope>IDENTIFICATION</scope>
</reference>
<dbReference type="Gene3D" id="3.30.710.10">
    <property type="entry name" value="Potassium Channel Kv1.1, Chain A"/>
    <property type="match status" value="1"/>
</dbReference>
<proteinExistence type="predicted"/>
<dbReference type="Pfam" id="PF03131">
    <property type="entry name" value="bZIP_Maf"/>
    <property type="match status" value="1"/>
</dbReference>
<dbReference type="CTD" id="678555"/>
<dbReference type="AlphaFoldDB" id="A0AAY4AX15"/>
<organism evidence="7 8">
    <name type="scientific">Denticeps clupeoides</name>
    <name type="common">denticle herring</name>
    <dbReference type="NCBI Taxonomy" id="299321"/>
    <lineage>
        <taxon>Eukaryota</taxon>
        <taxon>Metazoa</taxon>
        <taxon>Chordata</taxon>
        <taxon>Craniata</taxon>
        <taxon>Vertebrata</taxon>
        <taxon>Euteleostomi</taxon>
        <taxon>Actinopterygii</taxon>
        <taxon>Neopterygii</taxon>
        <taxon>Teleostei</taxon>
        <taxon>Clupei</taxon>
        <taxon>Clupeiformes</taxon>
        <taxon>Denticipitoidei</taxon>
        <taxon>Denticipitidae</taxon>
        <taxon>Denticeps</taxon>
    </lineage>
</organism>
<dbReference type="GO" id="GO:0000981">
    <property type="term" value="F:DNA-binding transcription factor activity, RNA polymerase II-specific"/>
    <property type="evidence" value="ECO:0007669"/>
    <property type="project" value="TreeGrafter"/>
</dbReference>
<dbReference type="PROSITE" id="PS50097">
    <property type="entry name" value="BTB"/>
    <property type="match status" value="1"/>
</dbReference>
<reference evidence="7" key="2">
    <citation type="submission" date="2025-08" db="UniProtKB">
        <authorList>
            <consortium name="Ensembl"/>
        </authorList>
    </citation>
    <scope>IDENTIFICATION</scope>
</reference>
<evidence type="ECO:0000259" key="6">
    <source>
        <dbReference type="PROSITE" id="PS50217"/>
    </source>
</evidence>
<feature type="compositionally biased region" description="Low complexity" evidence="4">
    <location>
        <begin position="574"/>
        <end position="586"/>
    </location>
</feature>
<name>A0AAY4AX15_9TELE</name>
<feature type="domain" description="BZIP" evidence="6">
    <location>
        <begin position="488"/>
        <end position="546"/>
    </location>
</feature>
<dbReference type="InterPro" id="IPR011333">
    <property type="entry name" value="SKP1/BTB/POZ_sf"/>
</dbReference>
<feature type="domain" description="BTB" evidence="5">
    <location>
        <begin position="40"/>
        <end position="106"/>
    </location>
</feature>
<evidence type="ECO:0000256" key="1">
    <source>
        <dbReference type="ARBA" id="ARBA00023015"/>
    </source>
</evidence>
<keyword evidence="1" id="KW-0805">Transcription regulation</keyword>
<dbReference type="InterPro" id="IPR004826">
    <property type="entry name" value="bZIP_Maf"/>
</dbReference>